<dbReference type="RefSeq" id="WP_038046669.1">
    <property type="nucleotide sequence ID" value="NZ_JMFG01000004.1"/>
</dbReference>
<evidence type="ECO:0000256" key="6">
    <source>
        <dbReference type="ARBA" id="ARBA00022989"/>
    </source>
</evidence>
<evidence type="ECO:0000256" key="7">
    <source>
        <dbReference type="ARBA" id="ARBA00023136"/>
    </source>
</evidence>
<dbReference type="InterPro" id="IPR050297">
    <property type="entry name" value="LipidA_mod_glycosyltrf_83"/>
</dbReference>
<keyword evidence="7 8" id="KW-0472">Membrane</keyword>
<feature type="transmembrane region" description="Helical" evidence="8">
    <location>
        <begin position="288"/>
        <end position="306"/>
    </location>
</feature>
<protein>
    <recommendedName>
        <fullName evidence="11">Glycosyltransferase RgtA/B/C/D-like domain-containing protein</fullName>
    </recommendedName>
</protein>
<gene>
    <name evidence="9" type="ORF">EG19_09045</name>
</gene>
<dbReference type="AlphaFoldDB" id="A0A062Y1Y0"/>
<comment type="subcellular location">
    <subcellularLocation>
        <location evidence="1">Cell membrane</location>
        <topology evidence="1">Multi-pass membrane protein</topology>
    </subcellularLocation>
</comment>
<evidence type="ECO:0000313" key="10">
    <source>
        <dbReference type="Proteomes" id="UP000027284"/>
    </source>
</evidence>
<keyword evidence="4" id="KW-0808">Transferase</keyword>
<keyword evidence="10" id="KW-1185">Reference proteome</keyword>
<evidence type="ECO:0000256" key="8">
    <source>
        <dbReference type="SAM" id="Phobius"/>
    </source>
</evidence>
<proteinExistence type="predicted"/>
<feature type="transmembrane region" description="Helical" evidence="8">
    <location>
        <begin position="312"/>
        <end position="329"/>
    </location>
</feature>
<feature type="transmembrane region" description="Helical" evidence="8">
    <location>
        <begin position="336"/>
        <end position="353"/>
    </location>
</feature>
<organism evidence="9 10">
    <name type="scientific">Thermoanaerobaculum aquaticum</name>
    <dbReference type="NCBI Taxonomy" id="1312852"/>
    <lineage>
        <taxon>Bacteria</taxon>
        <taxon>Pseudomonadati</taxon>
        <taxon>Acidobacteriota</taxon>
        <taxon>Thermoanaerobaculia</taxon>
        <taxon>Thermoanaerobaculales</taxon>
        <taxon>Thermoanaerobaculaceae</taxon>
        <taxon>Thermoanaerobaculum</taxon>
    </lineage>
</organism>
<evidence type="ECO:0000256" key="5">
    <source>
        <dbReference type="ARBA" id="ARBA00022692"/>
    </source>
</evidence>
<dbReference type="PANTHER" id="PTHR33908">
    <property type="entry name" value="MANNOSYLTRANSFERASE YKCB-RELATED"/>
    <property type="match status" value="1"/>
</dbReference>
<dbReference type="GO" id="GO:0009103">
    <property type="term" value="P:lipopolysaccharide biosynthetic process"/>
    <property type="evidence" value="ECO:0007669"/>
    <property type="project" value="UniProtKB-ARBA"/>
</dbReference>
<dbReference type="GO" id="GO:0005886">
    <property type="term" value="C:plasma membrane"/>
    <property type="evidence" value="ECO:0007669"/>
    <property type="project" value="UniProtKB-SubCell"/>
</dbReference>
<reference evidence="9 10" key="1">
    <citation type="submission" date="2014-04" db="EMBL/GenBank/DDBJ databases">
        <title>The Genome Sequence of Thermoanaerobaculum aquaticum MP-01, The First Cultivated Group 23 Acidobacterium.</title>
        <authorList>
            <person name="Stamps B.W."/>
            <person name="Losey N.A."/>
            <person name="Lawson P.A."/>
            <person name="Stevenson B.S."/>
        </authorList>
    </citation>
    <scope>NUCLEOTIDE SEQUENCE [LARGE SCALE GENOMIC DNA]</scope>
    <source>
        <strain evidence="9 10">MP-01</strain>
    </source>
</reference>
<dbReference type="STRING" id="1312852.EG19_09045"/>
<feature type="transmembrane region" description="Helical" evidence="8">
    <location>
        <begin position="20"/>
        <end position="37"/>
    </location>
</feature>
<evidence type="ECO:0008006" key="11">
    <source>
        <dbReference type="Google" id="ProtNLM"/>
    </source>
</evidence>
<name>A0A062Y1Y0_9BACT</name>
<dbReference type="EMBL" id="JMFG01000004">
    <property type="protein sequence ID" value="KDA54785.1"/>
    <property type="molecule type" value="Genomic_DNA"/>
</dbReference>
<feature type="transmembrane region" description="Helical" evidence="8">
    <location>
        <begin position="88"/>
        <end position="107"/>
    </location>
</feature>
<evidence type="ECO:0000256" key="3">
    <source>
        <dbReference type="ARBA" id="ARBA00022676"/>
    </source>
</evidence>
<sequence length="732" mass="80016">MLTVTELWPFFETGQRRADQLLSAAMLAVLAVSRLAFLPKGPWEQDEALLACGVMDFDPAHHMPHPPGFPLWIWLGRLVMRLGAGEPLLALQLASAALSLLGLWALFVVTNRWLGRNLAAVTVLAAAFIPGVWFHASRGFSETPSAGVFLVALALWSVTRNFVASSLLVTAAALIRPPLAPFFAVVVLLWAWEIRANPRLLGKAALWSGLLVVLSLGPLIFEAGGWEFYWWAFQTHGQYHVALLGTEGFSFPHVGWVRGLGGLVPAVVVGLLSVVGGLWLVMQGKVKLVPNLLAGGFLIYLLLFTHNRTYPRYWVLTWLLCAPLAVAGLKALLRANVLVATAAAGAATLGAFWTHPALSYVHSHPLPVVEALTAVGRDEKRTLVFEEQFFSFRNYLARVGFFRAASLRFSEVKAPKFAVGGSNLFLLRESERVYLPASVTWVNRWEIREPRVLELSQDRFLRAEVVQNPVLLWEGGSVLEEEDGHPFVWLFPESTLLLPAVSGPGFVTLAVELPPGVRSSQVEAWVGDQHVGVFELPAGRNLITVPVPELPQRQTVAWIIPLRLKASEYRRLAGDYRPLALRVFFVSLEASPWNPRPYGVKPFPVPMFVQAVSGQGLHAPEQFMGFSGAWCQARCSLSLPLGSGLLQLTLAAPRPGGAMVTVRLGAVEAKIPVGPQPVTAMLPVPQELAQRRRGELVVSTDPYLPANDPRELGVVLVEVGFTPPPALSLATR</sequence>
<dbReference type="Proteomes" id="UP000027284">
    <property type="component" value="Unassembled WGS sequence"/>
</dbReference>
<dbReference type="OrthoDB" id="107946at2"/>
<keyword evidence="3" id="KW-0328">Glycosyltransferase</keyword>
<feature type="transmembrane region" description="Helical" evidence="8">
    <location>
        <begin position="174"/>
        <end position="192"/>
    </location>
</feature>
<keyword evidence="2" id="KW-1003">Cell membrane</keyword>
<evidence type="ECO:0000313" key="9">
    <source>
        <dbReference type="EMBL" id="KDA54785.1"/>
    </source>
</evidence>
<accession>A0A062Y1Y0</accession>
<dbReference type="GO" id="GO:0016763">
    <property type="term" value="F:pentosyltransferase activity"/>
    <property type="evidence" value="ECO:0007669"/>
    <property type="project" value="TreeGrafter"/>
</dbReference>
<evidence type="ECO:0000256" key="2">
    <source>
        <dbReference type="ARBA" id="ARBA00022475"/>
    </source>
</evidence>
<keyword evidence="6 8" id="KW-1133">Transmembrane helix</keyword>
<feature type="transmembrane region" description="Helical" evidence="8">
    <location>
        <begin position="113"/>
        <end position="134"/>
    </location>
</feature>
<comment type="caution">
    <text evidence="9">The sequence shown here is derived from an EMBL/GenBank/DDBJ whole genome shotgun (WGS) entry which is preliminary data.</text>
</comment>
<evidence type="ECO:0000256" key="1">
    <source>
        <dbReference type="ARBA" id="ARBA00004651"/>
    </source>
</evidence>
<evidence type="ECO:0000256" key="4">
    <source>
        <dbReference type="ARBA" id="ARBA00022679"/>
    </source>
</evidence>
<dbReference type="PANTHER" id="PTHR33908:SF11">
    <property type="entry name" value="MEMBRANE PROTEIN"/>
    <property type="match status" value="1"/>
</dbReference>
<keyword evidence="5 8" id="KW-0812">Transmembrane</keyword>
<feature type="transmembrane region" description="Helical" evidence="8">
    <location>
        <begin position="204"/>
        <end position="221"/>
    </location>
</feature>
<feature type="transmembrane region" description="Helical" evidence="8">
    <location>
        <begin position="260"/>
        <end position="281"/>
    </location>
</feature>